<gene>
    <name evidence="1" type="ordered locus">Dalk_1684</name>
</gene>
<dbReference type="AlphaFoldDB" id="B8FAT5"/>
<name>B8FAT5_DESAL</name>
<dbReference type="eggNOG" id="ENOG5032SAH">
    <property type="taxonomic scope" value="Bacteria"/>
</dbReference>
<dbReference type="HOGENOM" id="CLU_141602_0_0_7"/>
<proteinExistence type="predicted"/>
<protein>
    <submittedName>
        <fullName evidence="1">Cytoplasmic protein</fullName>
    </submittedName>
</protein>
<evidence type="ECO:0000313" key="1">
    <source>
        <dbReference type="EMBL" id="ACL03381.1"/>
    </source>
</evidence>
<dbReference type="KEGG" id="dal:Dalk_1684"/>
<organism evidence="1 2">
    <name type="scientific">Desulfatibacillum aliphaticivorans</name>
    <dbReference type="NCBI Taxonomy" id="218208"/>
    <lineage>
        <taxon>Bacteria</taxon>
        <taxon>Pseudomonadati</taxon>
        <taxon>Thermodesulfobacteriota</taxon>
        <taxon>Desulfobacteria</taxon>
        <taxon>Desulfobacterales</taxon>
        <taxon>Desulfatibacillaceae</taxon>
        <taxon>Desulfatibacillum</taxon>
    </lineage>
</organism>
<keyword evidence="2" id="KW-1185">Reference proteome</keyword>
<sequence>MSDQGLDIDFTVDESNLYREESITDMKVASIRRLVPIKTDGSEDPDRKTIFIGHTQLMSSQGPVPIQETLEVETLEEAIKAFPAAMEKSLKEMVDRIQQMQREQEIMQREESRIIVPGR</sequence>
<dbReference type="RefSeq" id="WP_012610815.1">
    <property type="nucleotide sequence ID" value="NC_011768.1"/>
</dbReference>
<evidence type="ECO:0000313" key="2">
    <source>
        <dbReference type="Proteomes" id="UP000000739"/>
    </source>
</evidence>
<dbReference type="Proteomes" id="UP000000739">
    <property type="component" value="Chromosome"/>
</dbReference>
<accession>B8FAT5</accession>
<dbReference type="EMBL" id="CP001322">
    <property type="protein sequence ID" value="ACL03381.1"/>
    <property type="molecule type" value="Genomic_DNA"/>
</dbReference>
<reference evidence="1 2" key="1">
    <citation type="journal article" date="2012" name="Environ. Microbiol.">
        <title>The genome sequence of Desulfatibacillum alkenivorans AK-01: a blueprint for anaerobic alkane oxidation.</title>
        <authorList>
            <person name="Callaghan A.V."/>
            <person name="Morris B.E."/>
            <person name="Pereira I.A."/>
            <person name="McInerney M.J."/>
            <person name="Austin R.N."/>
            <person name="Groves J.T."/>
            <person name="Kukor J.J."/>
            <person name="Suflita J.M."/>
            <person name="Young L.Y."/>
            <person name="Zylstra G.J."/>
            <person name="Wawrik B."/>
        </authorList>
    </citation>
    <scope>NUCLEOTIDE SEQUENCE [LARGE SCALE GENOMIC DNA]</scope>
    <source>
        <strain evidence="1 2">AK-01</strain>
    </source>
</reference>